<dbReference type="Gene3D" id="1.25.40.20">
    <property type="entry name" value="Ankyrin repeat-containing domain"/>
    <property type="match status" value="1"/>
</dbReference>
<dbReference type="InterPro" id="IPR026961">
    <property type="entry name" value="PGG_dom"/>
</dbReference>
<dbReference type="InterPro" id="IPR036770">
    <property type="entry name" value="Ankyrin_rpt-contain_sf"/>
</dbReference>
<reference evidence="5 6" key="1">
    <citation type="journal article" date="2017" name="Mol. Plant">
        <title>The Genome of Medicinal Plant Macleaya cordata Provides New Insights into Benzylisoquinoline Alkaloids Metabolism.</title>
        <authorList>
            <person name="Liu X."/>
            <person name="Liu Y."/>
            <person name="Huang P."/>
            <person name="Ma Y."/>
            <person name="Qing Z."/>
            <person name="Tang Q."/>
            <person name="Cao H."/>
            <person name="Cheng P."/>
            <person name="Zheng Y."/>
            <person name="Yuan Z."/>
            <person name="Zhou Y."/>
            <person name="Liu J."/>
            <person name="Tang Z."/>
            <person name="Zhuo Y."/>
            <person name="Zhang Y."/>
            <person name="Yu L."/>
            <person name="Huang J."/>
            <person name="Yang P."/>
            <person name="Peng Q."/>
            <person name="Zhang J."/>
            <person name="Jiang W."/>
            <person name="Zhang Z."/>
            <person name="Lin K."/>
            <person name="Ro D.K."/>
            <person name="Chen X."/>
            <person name="Xiong X."/>
            <person name="Shang Y."/>
            <person name="Huang S."/>
            <person name="Zeng J."/>
        </authorList>
    </citation>
    <scope>NUCLEOTIDE SEQUENCE [LARGE SCALE GENOMIC DNA]</scope>
    <source>
        <strain evidence="6">cv. BLH2017</strain>
        <tissue evidence="5">Root</tissue>
    </source>
</reference>
<dbReference type="FunCoup" id="A0A200Q8L1">
    <property type="interactions" value="124"/>
</dbReference>
<feature type="transmembrane region" description="Helical" evidence="2">
    <location>
        <begin position="748"/>
        <end position="770"/>
    </location>
</feature>
<evidence type="ECO:0000256" key="1">
    <source>
        <dbReference type="PROSITE-ProRule" id="PRU00023"/>
    </source>
</evidence>
<proteinExistence type="predicted"/>
<dbReference type="Gene3D" id="3.30.420.10">
    <property type="entry name" value="Ribonuclease H-like superfamily/Ribonuclease H"/>
    <property type="match status" value="1"/>
</dbReference>
<dbReference type="GO" id="GO:0016020">
    <property type="term" value="C:membrane"/>
    <property type="evidence" value="ECO:0007669"/>
    <property type="project" value="TreeGrafter"/>
</dbReference>
<evidence type="ECO:0000259" key="4">
    <source>
        <dbReference type="Pfam" id="PF13962"/>
    </source>
</evidence>
<evidence type="ECO:0000256" key="2">
    <source>
        <dbReference type="SAM" id="Phobius"/>
    </source>
</evidence>
<dbReference type="Pfam" id="PF00023">
    <property type="entry name" value="Ank"/>
    <property type="match status" value="1"/>
</dbReference>
<organism evidence="5 6">
    <name type="scientific">Macleaya cordata</name>
    <name type="common">Five-seeded plume-poppy</name>
    <name type="synonym">Bocconia cordata</name>
    <dbReference type="NCBI Taxonomy" id="56857"/>
    <lineage>
        <taxon>Eukaryota</taxon>
        <taxon>Viridiplantae</taxon>
        <taxon>Streptophyta</taxon>
        <taxon>Embryophyta</taxon>
        <taxon>Tracheophyta</taxon>
        <taxon>Spermatophyta</taxon>
        <taxon>Magnoliopsida</taxon>
        <taxon>Ranunculales</taxon>
        <taxon>Papaveraceae</taxon>
        <taxon>Papaveroideae</taxon>
        <taxon>Macleaya</taxon>
    </lineage>
</organism>
<name>A0A200Q8L1_MACCD</name>
<comment type="caution">
    <text evidence="5">The sequence shown here is derived from an EMBL/GenBank/DDBJ whole genome shotgun (WGS) entry which is preliminary data.</text>
</comment>
<feature type="transmembrane region" description="Helical" evidence="2">
    <location>
        <begin position="827"/>
        <end position="847"/>
    </location>
</feature>
<feature type="transmembrane region" description="Helical" evidence="2">
    <location>
        <begin position="790"/>
        <end position="815"/>
    </location>
</feature>
<feature type="transmembrane region" description="Helical" evidence="2">
    <location>
        <begin position="707"/>
        <end position="727"/>
    </location>
</feature>
<dbReference type="InterPro" id="IPR036397">
    <property type="entry name" value="RNaseH_sf"/>
</dbReference>
<dbReference type="CDD" id="cd06222">
    <property type="entry name" value="RNase_H_like"/>
    <property type="match status" value="1"/>
</dbReference>
<dbReference type="PANTHER" id="PTHR24177:SF365">
    <property type="entry name" value="ANKYRIN REPEAT-CONTAINING PROTEIN NPR4-LIKE ISOFORM X1"/>
    <property type="match status" value="1"/>
</dbReference>
<dbReference type="InParanoid" id="A0A200Q8L1"/>
<evidence type="ECO:0000313" key="6">
    <source>
        <dbReference type="Proteomes" id="UP000195402"/>
    </source>
</evidence>
<dbReference type="STRING" id="56857.A0A200Q8L1"/>
<keyword evidence="2" id="KW-1133">Transmembrane helix</keyword>
<dbReference type="OMA" id="CICAQIS"/>
<dbReference type="InterPro" id="IPR002156">
    <property type="entry name" value="RNaseH_domain"/>
</dbReference>
<dbReference type="GO" id="GO:0003676">
    <property type="term" value="F:nucleic acid binding"/>
    <property type="evidence" value="ECO:0007669"/>
    <property type="project" value="InterPro"/>
</dbReference>
<keyword evidence="2" id="KW-0472">Membrane</keyword>
<keyword evidence="6" id="KW-1185">Reference proteome</keyword>
<dbReference type="PANTHER" id="PTHR24177">
    <property type="entry name" value="CASKIN"/>
    <property type="match status" value="1"/>
</dbReference>
<dbReference type="InterPro" id="IPR044730">
    <property type="entry name" value="RNase_H-like_dom_plant"/>
</dbReference>
<gene>
    <name evidence="5" type="ORF">BVC80_1421g17</name>
</gene>
<evidence type="ECO:0000313" key="5">
    <source>
        <dbReference type="EMBL" id="OVA06831.1"/>
    </source>
</evidence>
<dbReference type="SUPFAM" id="SSF48403">
    <property type="entry name" value="Ankyrin repeat"/>
    <property type="match status" value="1"/>
</dbReference>
<dbReference type="AlphaFoldDB" id="A0A200Q8L1"/>
<dbReference type="PROSITE" id="PS50088">
    <property type="entry name" value="ANK_REPEAT"/>
    <property type="match status" value="1"/>
</dbReference>
<dbReference type="SMART" id="SM00248">
    <property type="entry name" value="ANK"/>
    <property type="match status" value="5"/>
</dbReference>
<protein>
    <submittedName>
        <fullName evidence="5">Ankyrin repeat</fullName>
    </submittedName>
</protein>
<feature type="domain" description="RNase H type-1" evidence="3">
    <location>
        <begin position="3"/>
        <end position="77"/>
    </location>
</feature>
<dbReference type="Pfam" id="PF12796">
    <property type="entry name" value="Ank_2"/>
    <property type="match status" value="1"/>
</dbReference>
<dbReference type="Pfam" id="PF13456">
    <property type="entry name" value="RVT_3"/>
    <property type="match status" value="1"/>
</dbReference>
<evidence type="ECO:0000259" key="3">
    <source>
        <dbReference type="Pfam" id="PF13456"/>
    </source>
</evidence>
<accession>A0A200Q8L1</accession>
<sequence length="868" mass="97227">MHEAVKWALEKGISRVVFESDALNIVKYLINTNDAIEWRCKSILDETIMLSTHFERIKWSFTPRTANKAADMLAKTARIQNRISCNFELPPRNIQEIYELHEHGKNAQEEDATTQTNFLDPLFLEAHENVPAPQNGEIKETHLSNSQENGQNSKDDEIKPTELVEDTLSLEVQENGLEPKDDENKAKDSVDPLLQEVREYEPSRSSQEPFDFHSQLQLNEFIGVPTDAPNVSTDVGTQNDNTGTGTGTTSTGRDFNFYLPLYKAALKGDLGSAEEFLITHDPNALNVAITGYQRTALHVAASAGHSHFVKMLVQRTHPATLEFRDSYNGDTALHFASVAGITDAAKAMVEKNNNLTQIQNKNGWTPLLLCAAYVAKEQKDMVQYLCTKTRNEEPSMPFSGHFGAQLICNITAAGLHDVVFYLVKKYPALATARDQTGCTVLDVLAQKASAFPSGSRLGFLESRIYSLIPLEVDEERVRCTNRINIHQNYSLGSGDLSSRGALIKFLSWTNLIKVPGIKQVYLKKLAHVQALELLKCICAQISLMSNQDILQFFLNSSILSTGTKFGIVELVIECIQTFPDQIWFLSMGRSIFHIAVEHRKEKIFNLMYGMSAQKKILASWRVESNNNILHLAAKLAPSPQLNTISGAALQMQRELQWFKEVEKIVQPTYKELENQDRHTPRDVFTREHKDLLEKGEKWMKDTAQSCMVVATLIATVVFAAAFTVPGGNFSDSNDQNKGIPIFLHRNSFMVFVISDALGLFFSTTSVLMFLSILTSRYAEEDFLRSLPKRLIIGLGTLFLSIAAMMIAFTAALSIVLSRRLKWASFPIAAIASLPVTLFALLQFPLLVEIFLSTYGFGIFRPDSKYKLD</sequence>
<dbReference type="EMBL" id="MVGT01002712">
    <property type="protein sequence ID" value="OVA06831.1"/>
    <property type="molecule type" value="Genomic_DNA"/>
</dbReference>
<dbReference type="InterPro" id="IPR002110">
    <property type="entry name" value="Ankyrin_rpt"/>
</dbReference>
<dbReference type="Pfam" id="PF13962">
    <property type="entry name" value="PGG"/>
    <property type="match status" value="1"/>
</dbReference>
<dbReference type="Proteomes" id="UP000195402">
    <property type="component" value="Unassembled WGS sequence"/>
</dbReference>
<keyword evidence="1" id="KW-0040">ANK repeat</keyword>
<dbReference type="GO" id="GO:0004523">
    <property type="term" value="F:RNA-DNA hybrid ribonuclease activity"/>
    <property type="evidence" value="ECO:0007669"/>
    <property type="project" value="InterPro"/>
</dbReference>
<keyword evidence="2" id="KW-0812">Transmembrane</keyword>
<dbReference type="OrthoDB" id="1921232at2759"/>
<feature type="repeat" description="ANK" evidence="1">
    <location>
        <begin position="328"/>
        <end position="360"/>
    </location>
</feature>
<feature type="domain" description="PGG" evidence="4">
    <location>
        <begin position="696"/>
        <end position="815"/>
    </location>
</feature>